<dbReference type="AlphaFoldDB" id="A0AAE3QYT8"/>
<feature type="chain" id="PRO_5042167476" evidence="1">
    <location>
        <begin position="22"/>
        <end position="496"/>
    </location>
</feature>
<gene>
    <name evidence="3" type="ORF">QNI16_34570</name>
</gene>
<evidence type="ECO:0000256" key="1">
    <source>
        <dbReference type="SAM" id="SignalP"/>
    </source>
</evidence>
<sequence>MKIMFTKRLLPVLLSSILLIAGCKKETPDPTPANSVTANAGTDQTVQAGQTVTLDGSASTDSQNKPLTYQWSFTKKPTNSTINLSGATTPKPTFIPDQVGEYEIELKVSNENGQSTDKVLVTAGALQPLSLAEQINVETILEDRIANPDLPDYIANKNVIVTSQLTIKPGVVIAFARDVSMEMQNGTGTIIAKGEATKKIRFTGQQNSKGYWAGIMIYSASSANELSNVEILYAGSRNMLSATKAGLTLFGGSHAQVALKNSLISESGGYGLHAADGTVLPQFTSNTFSKNTEAGVKLAADNVRYLDAASVFTSNNGRNIVEVVASNLLKPSSGEEVVWNAFTDKTPYRIMGQIAVEAGWKILPGVTMEMTSEAGLAINSSGYLTAKGTATNRIVFTGVTKTAGFWRGIIFYSANNQNILENAEVSYGGSVAILSGKKACVAVFGGTPAKLNVKNSTFKGSAGYGIFVSYKGQINDDASTTNTFESNANGNVFVEK</sequence>
<dbReference type="CDD" id="cd00146">
    <property type="entry name" value="PKD"/>
    <property type="match status" value="1"/>
</dbReference>
<feature type="domain" description="PKD/Chitinase" evidence="2">
    <location>
        <begin position="37"/>
        <end position="126"/>
    </location>
</feature>
<accession>A0AAE3QYT8</accession>
<protein>
    <submittedName>
        <fullName evidence="3">PKD domain-containing protein</fullName>
    </submittedName>
</protein>
<dbReference type="PROSITE" id="PS51257">
    <property type="entry name" value="PROKAR_LIPOPROTEIN"/>
    <property type="match status" value="1"/>
</dbReference>
<organism evidence="3 4">
    <name type="scientific">Xanthocytophaga flava</name>
    <dbReference type="NCBI Taxonomy" id="3048013"/>
    <lineage>
        <taxon>Bacteria</taxon>
        <taxon>Pseudomonadati</taxon>
        <taxon>Bacteroidota</taxon>
        <taxon>Cytophagia</taxon>
        <taxon>Cytophagales</taxon>
        <taxon>Rhodocytophagaceae</taxon>
        <taxon>Xanthocytophaga</taxon>
    </lineage>
</organism>
<comment type="caution">
    <text evidence="3">The sequence shown here is derived from an EMBL/GenBank/DDBJ whole genome shotgun (WGS) entry which is preliminary data.</text>
</comment>
<dbReference type="InterPro" id="IPR013783">
    <property type="entry name" value="Ig-like_fold"/>
</dbReference>
<feature type="signal peptide" evidence="1">
    <location>
        <begin position="1"/>
        <end position="21"/>
    </location>
</feature>
<dbReference type="InterPro" id="IPR022409">
    <property type="entry name" value="PKD/Chitinase_dom"/>
</dbReference>
<dbReference type="InterPro" id="IPR035986">
    <property type="entry name" value="PKD_dom_sf"/>
</dbReference>
<proteinExistence type="predicted"/>
<evidence type="ECO:0000313" key="4">
    <source>
        <dbReference type="Proteomes" id="UP001241110"/>
    </source>
</evidence>
<evidence type="ECO:0000313" key="3">
    <source>
        <dbReference type="EMBL" id="MDJ1485665.1"/>
    </source>
</evidence>
<dbReference type="Proteomes" id="UP001241110">
    <property type="component" value="Unassembled WGS sequence"/>
</dbReference>
<reference evidence="3" key="1">
    <citation type="submission" date="2023-05" db="EMBL/GenBank/DDBJ databases">
        <authorList>
            <person name="Zhang X."/>
        </authorList>
    </citation>
    <scope>NUCLEOTIDE SEQUENCE</scope>
    <source>
        <strain evidence="3">YF14B1</strain>
    </source>
</reference>
<dbReference type="SMART" id="SM00089">
    <property type="entry name" value="PKD"/>
    <property type="match status" value="1"/>
</dbReference>
<keyword evidence="1" id="KW-0732">Signal</keyword>
<evidence type="ECO:0000259" key="2">
    <source>
        <dbReference type="SMART" id="SM00089"/>
    </source>
</evidence>
<name>A0AAE3QYT8_9BACT</name>
<dbReference type="SUPFAM" id="SSF49299">
    <property type="entry name" value="PKD domain"/>
    <property type="match status" value="1"/>
</dbReference>
<dbReference type="Pfam" id="PF22352">
    <property type="entry name" value="K319L-like_PKD"/>
    <property type="match status" value="1"/>
</dbReference>
<dbReference type="RefSeq" id="WP_313988528.1">
    <property type="nucleotide sequence ID" value="NZ_JASJOS010000022.1"/>
</dbReference>
<dbReference type="Gene3D" id="2.60.40.10">
    <property type="entry name" value="Immunoglobulins"/>
    <property type="match status" value="1"/>
</dbReference>
<dbReference type="EMBL" id="JASJOS010000022">
    <property type="protein sequence ID" value="MDJ1485665.1"/>
    <property type="molecule type" value="Genomic_DNA"/>
</dbReference>